<dbReference type="EMBL" id="JAHESE010000024">
    <property type="protein sequence ID" value="MBT1710586.1"/>
    <property type="molecule type" value="Genomic_DNA"/>
</dbReference>
<protein>
    <submittedName>
        <fullName evidence="4">FecR domain-containing protein</fullName>
    </submittedName>
</protein>
<name>A0AAP2E044_9BACT</name>
<keyword evidence="1" id="KW-1133">Transmembrane helix</keyword>
<dbReference type="PANTHER" id="PTHR30273">
    <property type="entry name" value="PERIPLASMIC SIGNAL SENSOR AND SIGMA FACTOR ACTIVATOR FECR-RELATED"/>
    <property type="match status" value="1"/>
</dbReference>
<evidence type="ECO:0000256" key="1">
    <source>
        <dbReference type="SAM" id="Phobius"/>
    </source>
</evidence>
<gene>
    <name evidence="4" type="ORF">KK062_20245</name>
</gene>
<keyword evidence="1" id="KW-0472">Membrane</keyword>
<dbReference type="PIRSF" id="PIRSF018266">
    <property type="entry name" value="FecR"/>
    <property type="match status" value="1"/>
</dbReference>
<feature type="domain" description="FecR protein" evidence="2">
    <location>
        <begin position="80"/>
        <end position="171"/>
    </location>
</feature>
<evidence type="ECO:0000259" key="3">
    <source>
        <dbReference type="Pfam" id="PF16344"/>
    </source>
</evidence>
<dbReference type="InterPro" id="IPR032508">
    <property type="entry name" value="FecR_C"/>
</dbReference>
<keyword evidence="5" id="KW-1185">Reference proteome</keyword>
<feature type="domain" description="Protein FecR C-terminal" evidence="3">
    <location>
        <begin position="212"/>
        <end position="278"/>
    </location>
</feature>
<evidence type="ECO:0000313" key="4">
    <source>
        <dbReference type="EMBL" id="MBT1710586.1"/>
    </source>
</evidence>
<proteinExistence type="predicted"/>
<comment type="caution">
    <text evidence="4">The sequence shown here is derived from an EMBL/GenBank/DDBJ whole genome shotgun (WGS) entry which is preliminary data.</text>
</comment>
<organism evidence="4 5">
    <name type="scientific">Dawidia cretensis</name>
    <dbReference type="NCBI Taxonomy" id="2782350"/>
    <lineage>
        <taxon>Bacteria</taxon>
        <taxon>Pseudomonadati</taxon>
        <taxon>Bacteroidota</taxon>
        <taxon>Cytophagia</taxon>
        <taxon>Cytophagales</taxon>
        <taxon>Chryseotaleaceae</taxon>
        <taxon>Dawidia</taxon>
    </lineage>
</organism>
<dbReference type="Pfam" id="PF04773">
    <property type="entry name" value="FecR"/>
    <property type="match status" value="1"/>
</dbReference>
<feature type="transmembrane region" description="Helical" evidence="1">
    <location>
        <begin position="54"/>
        <end position="75"/>
    </location>
</feature>
<dbReference type="Gene3D" id="2.60.120.1440">
    <property type="match status" value="1"/>
</dbReference>
<dbReference type="Pfam" id="PF16344">
    <property type="entry name" value="FecR_C"/>
    <property type="match status" value="1"/>
</dbReference>
<evidence type="ECO:0000313" key="5">
    <source>
        <dbReference type="Proteomes" id="UP001319080"/>
    </source>
</evidence>
<dbReference type="GO" id="GO:0016989">
    <property type="term" value="F:sigma factor antagonist activity"/>
    <property type="evidence" value="ECO:0007669"/>
    <property type="project" value="TreeGrafter"/>
</dbReference>
<dbReference type="InterPro" id="IPR012373">
    <property type="entry name" value="Ferrdict_sens_TM"/>
</dbReference>
<reference evidence="4 5" key="1">
    <citation type="submission" date="2021-05" db="EMBL/GenBank/DDBJ databases">
        <title>A Polyphasic approach of four new species of the genus Ohtaekwangia: Ohtaekwangia histidinii sp. nov., Ohtaekwangia cretensis sp. nov., Ohtaekwangia indiensis sp. nov., Ohtaekwangia reichenbachii sp. nov. from diverse environment.</title>
        <authorList>
            <person name="Octaviana S."/>
        </authorList>
    </citation>
    <scope>NUCLEOTIDE SEQUENCE [LARGE SCALE GENOMIC DNA]</scope>
    <source>
        <strain evidence="4 5">PWU5</strain>
    </source>
</reference>
<dbReference type="Proteomes" id="UP001319080">
    <property type="component" value="Unassembled WGS sequence"/>
</dbReference>
<evidence type="ECO:0000259" key="2">
    <source>
        <dbReference type="Pfam" id="PF04773"/>
    </source>
</evidence>
<keyword evidence="1" id="KW-0812">Transmembrane</keyword>
<dbReference type="AlphaFoldDB" id="A0AAP2E044"/>
<dbReference type="Gene3D" id="3.55.50.30">
    <property type="match status" value="1"/>
</dbReference>
<dbReference type="RefSeq" id="WP_254086161.1">
    <property type="nucleotide sequence ID" value="NZ_JAHESE010000024.1"/>
</dbReference>
<dbReference type="PANTHER" id="PTHR30273:SF2">
    <property type="entry name" value="PROTEIN FECR"/>
    <property type="match status" value="1"/>
</dbReference>
<dbReference type="InterPro" id="IPR006860">
    <property type="entry name" value="FecR"/>
</dbReference>
<accession>A0AAP2E044</accession>
<sequence>MTENKEDIDFERKILEMEMPLKKFISEEEKETSWKEILLTVEGDSHKRSIIKNLYWVAAAASVLIIIGVALWPIVDSGFRTSDHEKLTIGLTDGSSVTLNNKSRLDVADDFGEKDRRVSLRGEAFFTVQRDEMKPFVIAIGRHEVIVVGTSFNVNYKENLAEVTVRSGKVRLQADNKVLILEAGEKGVISLAGELSRVEWNANDFAWYSETLIFKEKSLKEIAEILSKIFNRRVEVSPTIASCTLSGKIEYETIDDILVIIEVTFDVEWKVESNRIYIYGDKGC</sequence>